<gene>
    <name evidence="2" type="ORF">FB45DRAFT_1002581</name>
</gene>
<name>A0AAD7BZT4_9AGAR</name>
<accession>A0AAD7BZT4</accession>
<feature type="compositionally biased region" description="Basic and acidic residues" evidence="1">
    <location>
        <begin position="42"/>
        <end position="60"/>
    </location>
</feature>
<evidence type="ECO:0000313" key="2">
    <source>
        <dbReference type="EMBL" id="KAJ7635215.1"/>
    </source>
</evidence>
<dbReference type="EMBL" id="JARKIF010000007">
    <property type="protein sequence ID" value="KAJ7635215.1"/>
    <property type="molecule type" value="Genomic_DNA"/>
</dbReference>
<evidence type="ECO:0000313" key="3">
    <source>
        <dbReference type="Proteomes" id="UP001221142"/>
    </source>
</evidence>
<protein>
    <submittedName>
        <fullName evidence="2">Uncharacterized protein</fullName>
    </submittedName>
</protein>
<evidence type="ECO:0000256" key="1">
    <source>
        <dbReference type="SAM" id="MobiDB-lite"/>
    </source>
</evidence>
<organism evidence="2 3">
    <name type="scientific">Roridomyces roridus</name>
    <dbReference type="NCBI Taxonomy" id="1738132"/>
    <lineage>
        <taxon>Eukaryota</taxon>
        <taxon>Fungi</taxon>
        <taxon>Dikarya</taxon>
        <taxon>Basidiomycota</taxon>
        <taxon>Agaricomycotina</taxon>
        <taxon>Agaricomycetes</taxon>
        <taxon>Agaricomycetidae</taxon>
        <taxon>Agaricales</taxon>
        <taxon>Marasmiineae</taxon>
        <taxon>Mycenaceae</taxon>
        <taxon>Roridomyces</taxon>
    </lineage>
</organism>
<proteinExistence type="predicted"/>
<comment type="caution">
    <text evidence="2">The sequence shown here is derived from an EMBL/GenBank/DDBJ whole genome shotgun (WGS) entry which is preliminary data.</text>
</comment>
<sequence length="167" mass="19290">MVPAAGPAQNLHYWPYEHHKLAESWKRFSPSYMQVTQSHTGEQQEKAGKSQHARTVDPREKKVNPIFLESEVNSFQERNQEHVTHGYSWETLRRDVWLNCHSLFQSAVFRPTSMGTNALDFPNDKAAGGKCRTFISKTYAFIHWYIGKAANNRLEMEGQWASDYDGV</sequence>
<feature type="region of interest" description="Disordered" evidence="1">
    <location>
        <begin position="33"/>
        <end position="60"/>
    </location>
</feature>
<keyword evidence="3" id="KW-1185">Reference proteome</keyword>
<dbReference type="Proteomes" id="UP001221142">
    <property type="component" value="Unassembled WGS sequence"/>
</dbReference>
<dbReference type="AlphaFoldDB" id="A0AAD7BZT4"/>
<reference evidence="2" key="1">
    <citation type="submission" date="2023-03" db="EMBL/GenBank/DDBJ databases">
        <title>Massive genome expansion in bonnet fungi (Mycena s.s.) driven by repeated elements and novel gene families across ecological guilds.</title>
        <authorList>
            <consortium name="Lawrence Berkeley National Laboratory"/>
            <person name="Harder C.B."/>
            <person name="Miyauchi S."/>
            <person name="Viragh M."/>
            <person name="Kuo A."/>
            <person name="Thoen E."/>
            <person name="Andreopoulos B."/>
            <person name="Lu D."/>
            <person name="Skrede I."/>
            <person name="Drula E."/>
            <person name="Henrissat B."/>
            <person name="Morin E."/>
            <person name="Kohler A."/>
            <person name="Barry K."/>
            <person name="LaButti K."/>
            <person name="Morin E."/>
            <person name="Salamov A."/>
            <person name="Lipzen A."/>
            <person name="Mereny Z."/>
            <person name="Hegedus B."/>
            <person name="Baldrian P."/>
            <person name="Stursova M."/>
            <person name="Weitz H."/>
            <person name="Taylor A."/>
            <person name="Grigoriev I.V."/>
            <person name="Nagy L.G."/>
            <person name="Martin F."/>
            <person name="Kauserud H."/>
        </authorList>
    </citation>
    <scope>NUCLEOTIDE SEQUENCE</scope>
    <source>
        <strain evidence="2">9284</strain>
    </source>
</reference>